<dbReference type="GO" id="GO:0005793">
    <property type="term" value="C:endoplasmic reticulum-Golgi intermediate compartment"/>
    <property type="evidence" value="ECO:0007669"/>
    <property type="project" value="TreeGrafter"/>
</dbReference>
<dbReference type="GO" id="GO:0010916">
    <property type="term" value="P:negative regulation of very-low-density lipoprotein particle clearance"/>
    <property type="evidence" value="ECO:0007669"/>
    <property type="project" value="TreeGrafter"/>
</dbReference>
<proteinExistence type="predicted"/>
<dbReference type="GO" id="GO:0005886">
    <property type="term" value="C:plasma membrane"/>
    <property type="evidence" value="ECO:0007669"/>
    <property type="project" value="TreeGrafter"/>
</dbReference>
<dbReference type="GO" id="GO:0048019">
    <property type="term" value="F:receptor antagonist activity"/>
    <property type="evidence" value="ECO:0007669"/>
    <property type="project" value="InterPro"/>
</dbReference>
<dbReference type="Pfam" id="PF06401">
    <property type="entry name" value="Alpha-2-MRAP_C"/>
    <property type="match status" value="1"/>
</dbReference>
<gene>
    <name evidence="2" type="ORF">MMEN_LOCUS12729</name>
</gene>
<dbReference type="InterPro" id="IPR010483">
    <property type="entry name" value="Alpha_2_MRAP_C"/>
</dbReference>
<feature type="domain" description="Alpha-2-macroglobulin RAP C-terminal" evidence="1">
    <location>
        <begin position="28"/>
        <end position="61"/>
    </location>
</feature>
<keyword evidence="3" id="KW-1185">Reference proteome</keyword>
<dbReference type="GO" id="GO:0050750">
    <property type="term" value="F:low-density lipoprotein particle receptor binding"/>
    <property type="evidence" value="ECO:0007669"/>
    <property type="project" value="InterPro"/>
</dbReference>
<dbReference type="Gene3D" id="1.20.81.10">
    <property type="entry name" value="RAP domain"/>
    <property type="match status" value="1"/>
</dbReference>
<name>A0A8S4B427_9TELE</name>
<comment type="caution">
    <text evidence="2">The sequence shown here is derived from an EMBL/GenBank/DDBJ whole genome shotgun (WGS) entry which is preliminary data.</text>
</comment>
<dbReference type="EMBL" id="CAJRST010013335">
    <property type="protein sequence ID" value="CAG5929099.1"/>
    <property type="molecule type" value="Genomic_DNA"/>
</dbReference>
<evidence type="ECO:0000313" key="2">
    <source>
        <dbReference type="EMBL" id="CAG5929099.1"/>
    </source>
</evidence>
<evidence type="ECO:0000259" key="1">
    <source>
        <dbReference type="Pfam" id="PF06401"/>
    </source>
</evidence>
<dbReference type="Proteomes" id="UP000677803">
    <property type="component" value="Unassembled WGS sequence"/>
</dbReference>
<dbReference type="GO" id="GO:0002091">
    <property type="term" value="P:negative regulation of receptor internalization"/>
    <property type="evidence" value="ECO:0007669"/>
    <property type="project" value="TreeGrafter"/>
</dbReference>
<dbReference type="InterPro" id="IPR038003">
    <property type="entry name" value="A2-macroglobuin_RAP"/>
</dbReference>
<dbReference type="OrthoDB" id="5817428at2759"/>
<reference evidence="2" key="1">
    <citation type="submission" date="2021-05" db="EMBL/GenBank/DDBJ databases">
        <authorList>
            <person name="Tigano A."/>
        </authorList>
    </citation>
    <scope>NUCLEOTIDE SEQUENCE</scope>
</reference>
<dbReference type="PANTHER" id="PTHR16560">
    <property type="entry name" value="ALPHA-2-MACROGLOBULIN RECEPTOR-ASSOCIATED PROTEIN"/>
    <property type="match status" value="1"/>
</dbReference>
<organism evidence="2 3">
    <name type="scientific">Menidia menidia</name>
    <name type="common">Atlantic silverside</name>
    <dbReference type="NCBI Taxonomy" id="238744"/>
    <lineage>
        <taxon>Eukaryota</taxon>
        <taxon>Metazoa</taxon>
        <taxon>Chordata</taxon>
        <taxon>Craniata</taxon>
        <taxon>Vertebrata</taxon>
        <taxon>Euteleostomi</taxon>
        <taxon>Actinopterygii</taxon>
        <taxon>Neopterygii</taxon>
        <taxon>Teleostei</taxon>
        <taxon>Neoteleostei</taxon>
        <taxon>Acanthomorphata</taxon>
        <taxon>Ovalentaria</taxon>
        <taxon>Atherinomorphae</taxon>
        <taxon>Atheriniformes</taxon>
        <taxon>Atherinopsidae</taxon>
        <taxon>Menidiinae</taxon>
        <taxon>Menidia</taxon>
    </lineage>
</organism>
<dbReference type="GO" id="GO:0070326">
    <property type="term" value="F:very-low-density lipoprotein particle receptor binding"/>
    <property type="evidence" value="ECO:0007669"/>
    <property type="project" value="TreeGrafter"/>
</dbReference>
<dbReference type="SUPFAM" id="SSF47045">
    <property type="entry name" value="RAP domain-like"/>
    <property type="match status" value="2"/>
</dbReference>
<dbReference type="GO" id="GO:0005768">
    <property type="term" value="C:endosome"/>
    <property type="evidence" value="ECO:0007669"/>
    <property type="project" value="TreeGrafter"/>
</dbReference>
<evidence type="ECO:0000313" key="3">
    <source>
        <dbReference type="Proteomes" id="UP000677803"/>
    </source>
</evidence>
<dbReference type="AlphaFoldDB" id="A0A8S4B427"/>
<dbReference type="GO" id="GO:0035473">
    <property type="term" value="F:lipase binding"/>
    <property type="evidence" value="ECO:0007669"/>
    <property type="project" value="TreeGrafter"/>
</dbReference>
<dbReference type="GO" id="GO:0005801">
    <property type="term" value="C:cis-Golgi network"/>
    <property type="evidence" value="ECO:0007669"/>
    <property type="project" value="TreeGrafter"/>
</dbReference>
<sequence length="92" mass="11008">MLNLKREFQHHKDKIHEYNLLMDTVSRTEEFREPRVIELWESAKRANLSRDELDSLKVETLFIKEKNRDSSALFFSNYSVADRSAHRNLQGK</sequence>
<dbReference type="GO" id="GO:0048237">
    <property type="term" value="C:rough endoplasmic reticulum lumen"/>
    <property type="evidence" value="ECO:0007669"/>
    <property type="project" value="TreeGrafter"/>
</dbReference>
<accession>A0A8S4B427</accession>
<dbReference type="GO" id="GO:0008201">
    <property type="term" value="F:heparin binding"/>
    <property type="evidence" value="ECO:0007669"/>
    <property type="project" value="InterPro"/>
</dbReference>
<protein>
    <submittedName>
        <fullName evidence="2">(Atlantic silverside) hypothetical protein</fullName>
    </submittedName>
</protein>
<dbReference type="InterPro" id="IPR036744">
    <property type="entry name" value="RAP_sf"/>
</dbReference>
<dbReference type="PANTHER" id="PTHR16560:SF2">
    <property type="entry name" value="ALPHA-2-MACROGLOBULIN RECEPTOR-ASSOCIATED PROTEIN"/>
    <property type="match status" value="1"/>
</dbReference>